<evidence type="ECO:0000313" key="2">
    <source>
        <dbReference type="EMBL" id="RWR44381.1"/>
    </source>
</evidence>
<reference evidence="2 3" key="1">
    <citation type="submission" date="2019-01" db="EMBL/GenBank/DDBJ databases">
        <title>Whole genome sequence of Lactococcus lactis isolated from cow milk.</title>
        <authorList>
            <person name="Sundararaman A."/>
            <person name="Tamang J.-P."/>
            <person name="Halami P."/>
        </authorList>
    </citation>
    <scope>NUCLEOTIDE SEQUENCE [LARGE SCALE GENOMIC DNA]</scope>
    <source>
        <strain evidence="2 3">C2D</strain>
    </source>
</reference>
<protein>
    <recommendedName>
        <fullName evidence="4">ABC transporter permease</fullName>
    </recommendedName>
</protein>
<dbReference type="Proteomes" id="UP000285859">
    <property type="component" value="Unassembled WGS sequence"/>
</dbReference>
<feature type="transmembrane region" description="Helical" evidence="1">
    <location>
        <begin position="197"/>
        <end position="219"/>
    </location>
</feature>
<dbReference type="EMBL" id="SAXH01000028">
    <property type="protein sequence ID" value="RWR44381.1"/>
    <property type="molecule type" value="Genomic_DNA"/>
</dbReference>
<feature type="transmembrane region" description="Helical" evidence="1">
    <location>
        <begin position="51"/>
        <end position="72"/>
    </location>
</feature>
<keyword evidence="1" id="KW-1133">Transmembrane helix</keyword>
<name>A0A443L5P4_9LACT</name>
<feature type="transmembrane region" description="Helical" evidence="1">
    <location>
        <begin position="20"/>
        <end position="39"/>
    </location>
</feature>
<evidence type="ECO:0008006" key="4">
    <source>
        <dbReference type="Google" id="ProtNLM"/>
    </source>
</evidence>
<accession>A0A443L5P4</accession>
<evidence type="ECO:0000256" key="1">
    <source>
        <dbReference type="SAM" id="Phobius"/>
    </source>
</evidence>
<keyword evidence="1" id="KW-0472">Membrane</keyword>
<feature type="transmembrane region" description="Helical" evidence="1">
    <location>
        <begin position="160"/>
        <end position="177"/>
    </location>
</feature>
<sequence>MLLNKLIHQQCLLFLNYKKLIITGFLIILLIASAPVMMFSTSEFKLDVTFFNPYFIFIALIPTILIFSSAFIHYRLLDIYILKTRSVIVTQILLQIFTITFIYITSWLISLILFGIVLGKGEMIVKELGSIILITSYIWTAIFLLNVINTIFILWFNQKLLAFILTFAINGACFSLHQSKKPSLIYDFYTINLSMQFVSNGLILLGITLTSVMILMMIIMRKDLI</sequence>
<comment type="caution">
    <text evidence="2">The sequence shown here is derived from an EMBL/GenBank/DDBJ whole genome shotgun (WGS) entry which is preliminary data.</text>
</comment>
<proteinExistence type="predicted"/>
<evidence type="ECO:0000313" key="3">
    <source>
        <dbReference type="Proteomes" id="UP000285859"/>
    </source>
</evidence>
<organism evidence="2 3">
    <name type="scientific">Lactococcus lactis</name>
    <dbReference type="NCBI Taxonomy" id="1358"/>
    <lineage>
        <taxon>Bacteria</taxon>
        <taxon>Bacillati</taxon>
        <taxon>Bacillota</taxon>
        <taxon>Bacilli</taxon>
        <taxon>Lactobacillales</taxon>
        <taxon>Streptococcaceae</taxon>
        <taxon>Lactococcus</taxon>
    </lineage>
</organism>
<feature type="transmembrane region" description="Helical" evidence="1">
    <location>
        <begin position="92"/>
        <end position="116"/>
    </location>
</feature>
<dbReference type="AlphaFoldDB" id="A0A443L5P4"/>
<gene>
    <name evidence="2" type="ORF">EO246_11815</name>
</gene>
<dbReference type="RefSeq" id="WP_128268114.1">
    <property type="nucleotide sequence ID" value="NZ_JACCJA010000028.1"/>
</dbReference>
<feature type="transmembrane region" description="Helical" evidence="1">
    <location>
        <begin position="128"/>
        <end position="148"/>
    </location>
</feature>
<keyword evidence="1" id="KW-0812">Transmembrane</keyword>